<keyword evidence="2" id="KW-1185">Reference proteome</keyword>
<organism evidence="1 2">
    <name type="scientific">Pseudomonas poae</name>
    <dbReference type="NCBI Taxonomy" id="200451"/>
    <lineage>
        <taxon>Bacteria</taxon>
        <taxon>Pseudomonadati</taxon>
        <taxon>Pseudomonadota</taxon>
        <taxon>Gammaproteobacteria</taxon>
        <taxon>Pseudomonadales</taxon>
        <taxon>Pseudomonadaceae</taxon>
        <taxon>Pseudomonas</taxon>
    </lineage>
</organism>
<protein>
    <recommendedName>
        <fullName evidence="3">BIG2 domain-containing protein</fullName>
    </recommendedName>
</protein>
<evidence type="ECO:0000313" key="2">
    <source>
        <dbReference type="Proteomes" id="UP000238045"/>
    </source>
</evidence>
<dbReference type="Proteomes" id="UP000238045">
    <property type="component" value="Unassembled WGS sequence"/>
</dbReference>
<gene>
    <name evidence="1" type="ORF">CQZ99_04935</name>
</gene>
<dbReference type="Gene3D" id="2.60.40.1080">
    <property type="match status" value="1"/>
</dbReference>
<dbReference type="Pfam" id="PF26182">
    <property type="entry name" value="Ig_NUP210_5th"/>
    <property type="match status" value="1"/>
</dbReference>
<comment type="caution">
    <text evidence="1">The sequence shown here is derived from an EMBL/GenBank/DDBJ whole genome shotgun (WGS) entry which is preliminary data.</text>
</comment>
<dbReference type="InterPro" id="IPR008964">
    <property type="entry name" value="Invasin/intimin_cell_adhesion"/>
</dbReference>
<reference evidence="1 2" key="1">
    <citation type="submission" date="2017-09" db="EMBL/GenBank/DDBJ databases">
        <title>Genomic, metabolic, and phenotypic characteristics of bacterial isolates from the natural microbiome of the model nematode Caenorhabditis elegans.</title>
        <authorList>
            <person name="Zimmermann J."/>
            <person name="Obeng N."/>
            <person name="Yang W."/>
            <person name="Obeng O."/>
            <person name="Kissoyan K."/>
            <person name="Pees B."/>
            <person name="Dirksen P."/>
            <person name="Hoppner M."/>
            <person name="Franke A."/>
            <person name="Rosenstiel P."/>
            <person name="Leippe M."/>
            <person name="Dierking K."/>
            <person name="Kaleta C."/>
            <person name="Schulenburg H."/>
        </authorList>
    </citation>
    <scope>NUCLEOTIDE SEQUENCE [LARGE SCALE GENOMIC DNA]</scope>
    <source>
        <strain evidence="1 2">MYb117</strain>
    </source>
</reference>
<proteinExistence type="predicted"/>
<evidence type="ECO:0008006" key="3">
    <source>
        <dbReference type="Google" id="ProtNLM"/>
    </source>
</evidence>
<sequence length="1236" mass="136129">MIVEDLDSPYTSPQQVVPVDGAAYGLGIRHVEEGLDFVFERWVQLREGDTYRMWMNGVTVAEGVVEASELSNPRFFLNVPRTTVELGFVPDVYGEVVRVGSTTPSTSIPQVVFIKDTRPGGADERPHEHWHSKLILTLSDTTIGADMEVTATIKAWENMRVNDLVMFYWGGERFDVPPITQAQVDRDLVFVIGQDFLELVGSGHYVVQFYLYDEVRNRSGELQPWCKPVPVYVDLGLTLLQEPEVIQDDQVTLVVDADLINTLPVTAEVLVRRQDPFLVGDHIYLTVQGISTDGSVISESLRLYVDSRSKTYVFPIKNDTIRALIQSTMTVSYVRERAGEADLPSRKTTVTIGGTRYELPRPSVREAVGPFIPPDLPRITVAMPDYQPPGTAADQLEVVIEGKYLDGTAERESTLRFAGSHPRTRDFSNAQYMRFEGLNETNVHYNVTGASGVRASERAWVQIGRPARTLLAPVIIEAVNGNVDPATVGSVGTLELRAQFKAGDRVVVRFTGSSSGDQEFEYDLFLTLELLVLDIPKSLFTNNVDGTLTVSYWIDRYNVIQYSEELQVTIGTALGQLFLPQVLQATTEPDELDPAVVWPHGATVRVSYEFIKRGDQIQVCWRGLPGLGTHYEVKEDQAGDFIDFTIPTPAIGFNIHPDGRDIHVSFKVIRNGYPTESPVLTLRLLALHNLPGPLIDSIGDSAVLEIPLLQDLDRTRVQPWIYAQAEQRMWLSYEGTFFDGSDYEDEVLRARPVSAAEASNGVASFTPVALLRNLKDWTALTIRFWVTFNQSNSISDAVLFEVRHHVIQKESNVFPYPEINLSTPASGESVSIDPVASENKCQVLVRYPNMNQGGTDRITLHWIYEDGTMPFISSQDGLDGGTVTFNISNDILGSSVGTTINLQYFVELGRGGSGNSEVQTVAVKDILPANLVRALINNVSHGGSLNPPSLTGDAMAASPKWRLSVKGQRVWLTVTTSAAGIAPLHLLTSDPITPIQQANGLSNIPVSRAWLLSLPANAHITVHMKVTFDGSEDEARATVFPSTEYTISLTKPLVFDTSTAYLSARTYLMPDYPTYLPAFGSGNSVRRTASGGTPAYFYSSSNTGVAVVDTTGYVTVRGNGTTTITVRDSSLPAQTRSYVVSVSGVVLCYGLGGGTKPDIDASARNKGVRLASLNELRELSLAYGSRWPMGNGPYWSSTWSHNLLFFDYWWGRNINTGAEGTYKQWVGSQLLGVGLR</sequence>
<dbReference type="AlphaFoldDB" id="A0A2S9EXB9"/>
<evidence type="ECO:0000313" key="1">
    <source>
        <dbReference type="EMBL" id="PRC21368.1"/>
    </source>
</evidence>
<dbReference type="SUPFAM" id="SSF49373">
    <property type="entry name" value="Invasin/intimin cell-adhesion fragments"/>
    <property type="match status" value="1"/>
</dbReference>
<name>A0A2S9EXB9_9PSED</name>
<accession>A0A2S9EXB9</accession>
<dbReference type="EMBL" id="PCQL01000004">
    <property type="protein sequence ID" value="PRC21368.1"/>
    <property type="molecule type" value="Genomic_DNA"/>
</dbReference>